<dbReference type="OrthoDB" id="1007667at2"/>
<organism evidence="5 6">
    <name type="scientific">Phocaeicola massiliensis B84634 = Timone 84634 = DSM 17679 = JCM 13223</name>
    <dbReference type="NCBI Taxonomy" id="1121098"/>
    <lineage>
        <taxon>Bacteria</taxon>
        <taxon>Pseudomonadati</taxon>
        <taxon>Bacteroidota</taxon>
        <taxon>Bacteroidia</taxon>
        <taxon>Bacteroidales</taxon>
        <taxon>Bacteroidaceae</taxon>
        <taxon>Phocaeicola</taxon>
    </lineage>
</organism>
<dbReference type="PANTHER" id="PTHR43280">
    <property type="entry name" value="ARAC-FAMILY TRANSCRIPTIONAL REGULATOR"/>
    <property type="match status" value="1"/>
</dbReference>
<dbReference type="InterPro" id="IPR009057">
    <property type="entry name" value="Homeodomain-like_sf"/>
</dbReference>
<evidence type="ECO:0000313" key="6">
    <source>
        <dbReference type="Proteomes" id="UP000017831"/>
    </source>
</evidence>
<dbReference type="STRING" id="1121098.HMPREF1534_00944"/>
<dbReference type="SUPFAM" id="SSF46689">
    <property type="entry name" value="Homeodomain-like"/>
    <property type="match status" value="1"/>
</dbReference>
<evidence type="ECO:0000313" key="5">
    <source>
        <dbReference type="EMBL" id="EOA56754.1"/>
    </source>
</evidence>
<dbReference type="GO" id="GO:0043565">
    <property type="term" value="F:sequence-specific DNA binding"/>
    <property type="evidence" value="ECO:0007669"/>
    <property type="project" value="InterPro"/>
</dbReference>
<dbReference type="Pfam" id="PF12833">
    <property type="entry name" value="HTH_18"/>
    <property type="match status" value="1"/>
</dbReference>
<keyword evidence="2" id="KW-0238">DNA-binding</keyword>
<keyword evidence="1" id="KW-0805">Transcription regulation</keyword>
<evidence type="ECO:0000256" key="3">
    <source>
        <dbReference type="ARBA" id="ARBA00023163"/>
    </source>
</evidence>
<protein>
    <recommendedName>
        <fullName evidence="4">HTH araC/xylS-type domain-containing protein</fullName>
    </recommendedName>
</protein>
<dbReference type="RefSeq" id="WP_005937736.1">
    <property type="nucleotide sequence ID" value="NZ_KB890397.1"/>
</dbReference>
<dbReference type="GeneID" id="60063018"/>
<dbReference type="InterPro" id="IPR018060">
    <property type="entry name" value="HTH_AraC"/>
</dbReference>
<dbReference type="HOGENOM" id="CLU_000445_88_2_10"/>
<dbReference type="eggNOG" id="COG2207">
    <property type="taxonomic scope" value="Bacteria"/>
</dbReference>
<dbReference type="Proteomes" id="UP000017831">
    <property type="component" value="Unassembled WGS sequence"/>
</dbReference>
<dbReference type="PRINTS" id="PR00032">
    <property type="entry name" value="HTHARAC"/>
</dbReference>
<sequence>MEHTDFDGIIFADTLQDFNALRHTGRVIHILCSGGNMGFTFQDTRYHIAAGDYVILPNATLGSDFSDSGDFQGIFMSLSDLFITSIAIRSNYGIIGHLSLLQNPVMKLSFHDFRVCKQAMLCIRERMEDKGHLFREELLGSLLTAHILDLYDIHARRREAVRLSEHITFLLRKFIELLYNGEYIRHRSLDFYASRLCITPHYLSEICKEVSGRPATYWIDRFTLLEITRLLWQKELSLTEIAEKLNFSSVSYFSRYVQKKIGISPSEYRKMTFRV</sequence>
<name>U6RJG1_9BACT</name>
<proteinExistence type="predicted"/>
<evidence type="ECO:0000256" key="1">
    <source>
        <dbReference type="ARBA" id="ARBA00023015"/>
    </source>
</evidence>
<accession>U6RJG1</accession>
<comment type="caution">
    <text evidence="5">The sequence shown here is derived from an EMBL/GenBank/DDBJ whole genome shotgun (WGS) entry which is preliminary data.</text>
</comment>
<dbReference type="InterPro" id="IPR020449">
    <property type="entry name" value="Tscrpt_reg_AraC-type_HTH"/>
</dbReference>
<dbReference type="Gene3D" id="1.10.10.60">
    <property type="entry name" value="Homeodomain-like"/>
    <property type="match status" value="1"/>
</dbReference>
<dbReference type="SMART" id="SM00342">
    <property type="entry name" value="HTH_ARAC"/>
    <property type="match status" value="1"/>
</dbReference>
<keyword evidence="6" id="KW-1185">Reference proteome</keyword>
<evidence type="ECO:0000259" key="4">
    <source>
        <dbReference type="PROSITE" id="PS01124"/>
    </source>
</evidence>
<dbReference type="PANTHER" id="PTHR43280:SF32">
    <property type="entry name" value="TRANSCRIPTIONAL REGULATORY PROTEIN"/>
    <property type="match status" value="1"/>
</dbReference>
<dbReference type="PROSITE" id="PS01124">
    <property type="entry name" value="HTH_ARAC_FAMILY_2"/>
    <property type="match status" value="1"/>
</dbReference>
<gene>
    <name evidence="5" type="ORF">HMPREF1534_00944</name>
</gene>
<dbReference type="PATRIC" id="fig|1121098.3.peg.955"/>
<dbReference type="EMBL" id="AQHY01000010">
    <property type="protein sequence ID" value="EOA56754.1"/>
    <property type="molecule type" value="Genomic_DNA"/>
</dbReference>
<reference evidence="5 6" key="1">
    <citation type="submission" date="2013-04" db="EMBL/GenBank/DDBJ databases">
        <title>The Genome Sequence of Bacteroides massiliensis DSM 17679.</title>
        <authorList>
            <consortium name="The Broad Institute Genomics Platform"/>
            <person name="Earl A."/>
            <person name="Ward D."/>
            <person name="Feldgarden M."/>
            <person name="Gevers D."/>
            <person name="Martens E."/>
            <person name="Fenner L."/>
            <person name="Roux V."/>
            <person name="Mallet M.N."/>
            <person name="Raoult D."/>
            <person name="Walker B."/>
            <person name="Young S."/>
            <person name="Zeng Q."/>
            <person name="Gargeya S."/>
            <person name="Fitzgerald M."/>
            <person name="Haas B."/>
            <person name="Abouelleil A."/>
            <person name="Allen A.W."/>
            <person name="Alvarado L."/>
            <person name="Arachchi H.M."/>
            <person name="Berlin A.M."/>
            <person name="Chapman S.B."/>
            <person name="Gainer-Dewar J."/>
            <person name="Goldberg J."/>
            <person name="Griggs A."/>
            <person name="Gujja S."/>
            <person name="Hansen M."/>
            <person name="Howarth C."/>
            <person name="Imamovic A."/>
            <person name="Ireland A."/>
            <person name="Larimer J."/>
            <person name="McCowan C."/>
            <person name="Murphy C."/>
            <person name="Pearson M."/>
            <person name="Poon T.W."/>
            <person name="Priest M."/>
            <person name="Roberts A."/>
            <person name="Saif S."/>
            <person name="Shea T."/>
            <person name="Sisk P."/>
            <person name="Sykes S."/>
            <person name="Wortman J."/>
            <person name="Nusbaum C."/>
            <person name="Birren B."/>
        </authorList>
    </citation>
    <scope>NUCLEOTIDE SEQUENCE [LARGE SCALE GENOMIC DNA]</scope>
    <source>
        <strain evidence="6">B84634 / Timone 84634 / DSM 17679 / JCM 13223</strain>
    </source>
</reference>
<keyword evidence="3" id="KW-0804">Transcription</keyword>
<feature type="domain" description="HTH araC/xylS-type" evidence="4">
    <location>
        <begin position="172"/>
        <end position="271"/>
    </location>
</feature>
<evidence type="ECO:0000256" key="2">
    <source>
        <dbReference type="ARBA" id="ARBA00023125"/>
    </source>
</evidence>
<dbReference type="GO" id="GO:0003700">
    <property type="term" value="F:DNA-binding transcription factor activity"/>
    <property type="evidence" value="ECO:0007669"/>
    <property type="project" value="InterPro"/>
</dbReference>
<dbReference type="AlphaFoldDB" id="U6RJG1"/>